<dbReference type="InterPro" id="IPR027417">
    <property type="entry name" value="P-loop_NTPase"/>
</dbReference>
<dbReference type="FunFam" id="3.40.50.300:FF:000302">
    <property type="entry name" value="ATP-binding cassette subfamily B member 5"/>
    <property type="match status" value="1"/>
</dbReference>
<evidence type="ECO:0000256" key="9">
    <source>
        <dbReference type="ARBA" id="ARBA00022967"/>
    </source>
</evidence>
<dbReference type="SUPFAM" id="SSF52540">
    <property type="entry name" value="P-loop containing nucleoside triphosphate hydrolases"/>
    <property type="match status" value="2"/>
</dbReference>
<dbReference type="SMR" id="A0A5K1ULI2"/>
<evidence type="ECO:0000256" key="7">
    <source>
        <dbReference type="ARBA" id="ARBA00022741"/>
    </source>
</evidence>
<reference evidence="19 20" key="1">
    <citation type="submission" date="2016-05" db="EMBL/GenBank/DDBJ databases">
        <title>First whole genome sequencing of Entamoeba histolytica HM1:IMSS-clone-6.</title>
        <authorList>
            <person name="Mukherjee Avik.K."/>
            <person name="Izumyama S."/>
            <person name="Nakada-Tsukui K."/>
            <person name="Nozaki T."/>
        </authorList>
    </citation>
    <scope>NUCLEOTIDE SEQUENCE [LARGE SCALE GENOMIC DNA]</scope>
    <source>
        <strain evidence="19 20">HM1:IMSS clone 6</strain>
    </source>
</reference>
<keyword evidence="6" id="KW-0677">Repeat</keyword>
<dbReference type="InterPro" id="IPR011527">
    <property type="entry name" value="ABC1_TM_dom"/>
</dbReference>
<dbReference type="PROSITE" id="PS00211">
    <property type="entry name" value="ABC_TRANSPORTER_1"/>
    <property type="match status" value="2"/>
</dbReference>
<evidence type="ECO:0000313" key="20">
    <source>
        <dbReference type="Proteomes" id="UP000078387"/>
    </source>
</evidence>
<proteinExistence type="inferred from homology"/>
<dbReference type="CDD" id="cd03249">
    <property type="entry name" value="ABC_MTABC3_MDL1_MDL2"/>
    <property type="match status" value="2"/>
</dbReference>
<dbReference type="VEuPathDB" id="AmoebaDB:KM1_028480"/>
<evidence type="ECO:0000256" key="8">
    <source>
        <dbReference type="ARBA" id="ARBA00022840"/>
    </source>
</evidence>
<feature type="transmembrane region" description="Helical" evidence="16">
    <location>
        <begin position="296"/>
        <end position="320"/>
    </location>
</feature>
<dbReference type="Pfam" id="PF00005">
    <property type="entry name" value="ABC_tran"/>
    <property type="match status" value="2"/>
</dbReference>
<feature type="transmembrane region" description="Helical" evidence="16">
    <location>
        <begin position="953"/>
        <end position="977"/>
    </location>
</feature>
<evidence type="ECO:0000256" key="15">
    <source>
        <dbReference type="ARBA" id="ARBA00078550"/>
    </source>
</evidence>
<dbReference type="PROSITE" id="PS50893">
    <property type="entry name" value="ABC_TRANSPORTER_2"/>
    <property type="match status" value="2"/>
</dbReference>
<feature type="transmembrane region" description="Helical" evidence="16">
    <location>
        <begin position="222"/>
        <end position="244"/>
    </location>
</feature>
<comment type="similarity">
    <text evidence="2">Belongs to the ABC transporter superfamily. ABCB family. Multidrug resistance exporter (TC 3.A.1.201) subfamily.</text>
</comment>
<evidence type="ECO:0000256" key="5">
    <source>
        <dbReference type="ARBA" id="ARBA00022692"/>
    </source>
</evidence>
<dbReference type="CDD" id="cd18577">
    <property type="entry name" value="ABC_6TM_Pgp_ABCB1_D1_like"/>
    <property type="match status" value="1"/>
</dbReference>
<feature type="transmembrane region" description="Helical" evidence="16">
    <location>
        <begin position="852"/>
        <end position="870"/>
    </location>
</feature>
<evidence type="ECO:0000256" key="2">
    <source>
        <dbReference type="ARBA" id="ARBA00007577"/>
    </source>
</evidence>
<dbReference type="EC" id="7.6.2.2" evidence="3"/>
<feature type="domain" description="ABC transmembrane type-1" evidence="18">
    <location>
        <begin position="724"/>
        <end position="1033"/>
    </location>
</feature>
<keyword evidence="8" id="KW-0067">ATP-binding</keyword>
<dbReference type="Gene3D" id="3.40.50.300">
    <property type="entry name" value="P-loop containing nucleotide triphosphate hydrolases"/>
    <property type="match status" value="2"/>
</dbReference>
<comment type="subcellular location">
    <subcellularLocation>
        <location evidence="1">Membrane</location>
        <topology evidence="1">Multi-pass membrane protein</topology>
    </subcellularLocation>
</comment>
<keyword evidence="7" id="KW-0547">Nucleotide-binding</keyword>
<dbReference type="VEuPathDB" id="AmoebaDB:EHI8A_037850"/>
<dbReference type="GO" id="GO:0005524">
    <property type="term" value="F:ATP binding"/>
    <property type="evidence" value="ECO:0007669"/>
    <property type="project" value="UniProtKB-KW"/>
</dbReference>
<evidence type="ECO:0000256" key="14">
    <source>
        <dbReference type="ARBA" id="ARBA00059349"/>
    </source>
</evidence>
<dbReference type="PANTHER" id="PTHR43394:SF27">
    <property type="entry name" value="ATP-DEPENDENT TRANSLOCASE ABCB1-LIKE"/>
    <property type="match status" value="1"/>
</dbReference>
<dbReference type="VEuPathDB" id="AmoebaDB:EHI7A_016780"/>
<dbReference type="InterPro" id="IPR003439">
    <property type="entry name" value="ABC_transporter-like_ATP-bd"/>
</dbReference>
<feature type="transmembrane region" description="Helical" evidence="16">
    <location>
        <begin position="198"/>
        <end position="216"/>
    </location>
</feature>
<evidence type="ECO:0000259" key="18">
    <source>
        <dbReference type="PROSITE" id="PS50929"/>
    </source>
</evidence>
<dbReference type="GO" id="GO:0005743">
    <property type="term" value="C:mitochondrial inner membrane"/>
    <property type="evidence" value="ECO:0007669"/>
    <property type="project" value="TreeGrafter"/>
</dbReference>
<feature type="transmembrane region" description="Helical" evidence="16">
    <location>
        <begin position="723"/>
        <end position="756"/>
    </location>
</feature>
<dbReference type="Gene3D" id="1.20.1560.10">
    <property type="entry name" value="ABC transporter type 1, transmembrane domain"/>
    <property type="match status" value="2"/>
</dbReference>
<feature type="transmembrane region" description="Helical" evidence="16">
    <location>
        <begin position="52"/>
        <end position="71"/>
    </location>
</feature>
<dbReference type="SMART" id="SM00382">
    <property type="entry name" value="AAA"/>
    <property type="match status" value="2"/>
</dbReference>
<dbReference type="PROSITE" id="PS50929">
    <property type="entry name" value="ABC_TM1F"/>
    <property type="match status" value="2"/>
</dbReference>
<dbReference type="EMBL" id="BDEQ01000001">
    <property type="protein sequence ID" value="GAT96026.1"/>
    <property type="molecule type" value="Genomic_DNA"/>
</dbReference>
<evidence type="ECO:0000256" key="6">
    <source>
        <dbReference type="ARBA" id="ARBA00022737"/>
    </source>
</evidence>
<dbReference type="OMA" id="YEMCLGQ"/>
<dbReference type="Pfam" id="PF00664">
    <property type="entry name" value="ABC_membrane"/>
    <property type="match status" value="2"/>
</dbReference>
<dbReference type="GO" id="GO:0008559">
    <property type="term" value="F:ABC-type xenobiotic transporter activity"/>
    <property type="evidence" value="ECO:0007669"/>
    <property type="project" value="UniProtKB-EC"/>
</dbReference>
<evidence type="ECO:0000256" key="16">
    <source>
        <dbReference type="SAM" id="Phobius"/>
    </source>
</evidence>
<dbReference type="InterPro" id="IPR017871">
    <property type="entry name" value="ABC_transporter-like_CS"/>
</dbReference>
<evidence type="ECO:0000256" key="3">
    <source>
        <dbReference type="ARBA" id="ARBA00012191"/>
    </source>
</evidence>
<dbReference type="GO" id="GO:0016887">
    <property type="term" value="F:ATP hydrolysis activity"/>
    <property type="evidence" value="ECO:0007669"/>
    <property type="project" value="InterPro"/>
</dbReference>
<feature type="transmembrane region" description="Helical" evidence="16">
    <location>
        <begin position="876"/>
        <end position="893"/>
    </location>
</feature>
<evidence type="ECO:0000313" key="19">
    <source>
        <dbReference type="EMBL" id="GAT96026.1"/>
    </source>
</evidence>
<protein>
    <recommendedName>
        <fullName evidence="3">ABC-type xenobiotic transporter</fullName>
        <ecNumber evidence="3">7.6.2.2</ecNumber>
    </recommendedName>
    <alternativeName>
        <fullName evidence="15">p-glycoprotein</fullName>
    </alternativeName>
</protein>
<evidence type="ECO:0000256" key="4">
    <source>
        <dbReference type="ARBA" id="ARBA00022448"/>
    </source>
</evidence>
<feature type="domain" description="ABC transporter" evidence="17">
    <location>
        <begin position="404"/>
        <end position="643"/>
    </location>
</feature>
<dbReference type="InterPro" id="IPR003593">
    <property type="entry name" value="AAA+_ATPase"/>
</dbReference>
<dbReference type="VEuPathDB" id="AmoebaDB:EHI_016380"/>
<gene>
    <name evidence="19" type="ORF">CL6EHI_016380</name>
</gene>
<dbReference type="VEuPathDB" id="AmoebaDB:EHI8A_033300"/>
<dbReference type="InterPro" id="IPR039421">
    <property type="entry name" value="Type_1_exporter"/>
</dbReference>
<evidence type="ECO:0000256" key="11">
    <source>
        <dbReference type="ARBA" id="ARBA00023136"/>
    </source>
</evidence>
<comment type="caution">
    <text evidence="19">The sequence shown here is derived from an EMBL/GenBank/DDBJ whole genome shotgun (WGS) entry which is preliminary data.</text>
</comment>
<evidence type="ECO:0000259" key="17">
    <source>
        <dbReference type="PROSITE" id="PS50893"/>
    </source>
</evidence>
<dbReference type="FunFam" id="1.20.1560.10:FF:000163">
    <property type="entry name" value="ABC transporter B family protein"/>
    <property type="match status" value="1"/>
</dbReference>
<evidence type="ECO:0000256" key="13">
    <source>
        <dbReference type="ARBA" id="ARBA00034018"/>
    </source>
</evidence>
<dbReference type="VEuPathDB" id="AmoebaDB:EHI7A_038990"/>
<keyword evidence="4" id="KW-0813">Transport</keyword>
<evidence type="ECO:0000256" key="10">
    <source>
        <dbReference type="ARBA" id="ARBA00022989"/>
    </source>
</evidence>
<organism evidence="19 20">
    <name type="scientific">Entamoeba histolytica</name>
    <dbReference type="NCBI Taxonomy" id="5759"/>
    <lineage>
        <taxon>Eukaryota</taxon>
        <taxon>Amoebozoa</taxon>
        <taxon>Evosea</taxon>
        <taxon>Archamoebae</taxon>
        <taxon>Mastigamoebida</taxon>
        <taxon>Entamoebidae</taxon>
        <taxon>Entamoeba</taxon>
    </lineage>
</organism>
<dbReference type="SUPFAM" id="SSF90123">
    <property type="entry name" value="ABC transporter transmembrane region"/>
    <property type="match status" value="2"/>
</dbReference>
<dbReference type="GO" id="GO:0090374">
    <property type="term" value="P:oligopeptide export from mitochondrion"/>
    <property type="evidence" value="ECO:0007669"/>
    <property type="project" value="TreeGrafter"/>
</dbReference>
<comment type="catalytic activity">
    <reaction evidence="13">
        <text>ATP + H2O + xenobioticSide 1 = ADP + phosphate + xenobioticSide 2.</text>
        <dbReference type="EC" id="7.6.2.2"/>
    </reaction>
</comment>
<sequence length="1312" mass="145467">MISNPSETKVSNFDDFSVFDVTPDPDELARKHKKPNDHGSVSIKELYRYAGFIDYILLIGGIIGAMAAGVLQPMQMLVMGDMMDTFDTSSMQNMDFSNISKAEQIEMNYELTASVADTINDLVLKMIYFAIGTTVGMFLMHFCFFVLSERQGIKIRMLYFRALLRQDAGWYDFHESGELTSRIASDVQQIQDGMSQKFGVLFQTICGFIAGYAIGFSKCWDLTLVIMAVTPFMLITVLFLGFFATKFTAKGENSLSDAGAIAEATIGNMRTVQSLGQEHEFADAYDKKMDSIKKYYILRAQVVGVGLGMLLFFMMGSLALGSWYGSLVIRGKGASKDCSAGTVMVVFMSVLMATMSIAQVAMPINALSTAQAAAYRIYQTIDRIPDIDCRSTAGLVPTECIGNIKLEDVQFRYPTRPNKQILGGLDLEIKKGETVALVGASGCGKSTTIQLVQRVYDPVGGKVTLDGNDLRELNLKWLRNQIGLVGQEPILFACTIRENIMLGAKDGETPTEEEMIECAKMANAHEFISHLPEGYDTMVGERGAALSGGQKQRIAIARALIRKPTILLLDEATSALDTQSEKIVQQALEKASQGRTTIIVAHRLTTVRNANRICVFHQGEIIEQGTHQELMDLKATYYGLVKRQSMEEEVDQETVENDLKKFREQEDKEAEQGILHKEESSTLESSDVVERLTKEYEAETKYLKHSNRFVLLRVLLNNFRHEWLLSFLGLIGGIGAGAVFPFYMIQFIGLLMTLMGMSPDVEPTTEQLHTVRNKCIWILLFGLAVFVTTYMYLGLFLSAGEKMIVRLRKLLYSALLRQNISYYDRKENMVGKVTTRLASDPTTLKGISGERVGNVVNTLSSVGFGVGIAFYYDWKVALCVMAIAPVLIVIVFLNGKLNSIQSSPATAAYEQSGITLVEAVESIKTVQSLTREDFFYNKFAADLKRPKKNILRWGPTLAFVSAANTFVTSCISAYSFYIGTYLIKKKSDYNMEFLPFTAQFMDSFTKMQKAMMSIMMAANSCGNLGQMIPDVGKAIEAAKNTFDVLDRKPSIDCYSEEGETFNDVKGEIEFKDICFRYPTRPDNAVLKGISFKAEQGKTIALVGASGCGKSTSIQLIERFYDPTYGDVLLDGHNIKDLNIHFLRSQIGMVGQEPVLFAESVIDNIRRGVPKGVEVSNEQIYAAAKMANAHDFISAMPEGYNTMVGDRGAQISGGQKQRIAIARALIRNPKVLLLDEATSALDSESEKIVQDALDKAAKGRTTIVIAHRLSTIQNADQICVIMRGKIAERGTHQELIDLKGFYYTLAMQQFGTV</sequence>
<dbReference type="VEuPathDB" id="AmoebaDB:EHI5A_238460"/>
<feature type="transmembrane region" description="Helical" evidence="16">
    <location>
        <begin position="776"/>
        <end position="799"/>
    </location>
</feature>
<keyword evidence="10 16" id="KW-1133">Transmembrane helix</keyword>
<feature type="transmembrane region" description="Helical" evidence="16">
    <location>
        <begin position="340"/>
        <end position="361"/>
    </location>
</feature>
<dbReference type="GO" id="GO:0015421">
    <property type="term" value="F:ABC-type oligopeptide transporter activity"/>
    <property type="evidence" value="ECO:0007669"/>
    <property type="project" value="TreeGrafter"/>
</dbReference>
<dbReference type="FunFam" id="1.20.1560.10:FF:000018">
    <property type="entry name" value="ATP-binding cassette subfamily B member 11"/>
    <property type="match status" value="1"/>
</dbReference>
<dbReference type="VEuPathDB" id="AmoebaDB:KM1_324480"/>
<dbReference type="PANTHER" id="PTHR43394">
    <property type="entry name" value="ATP-DEPENDENT PERMEASE MDL1, MITOCHONDRIAL"/>
    <property type="match status" value="1"/>
</dbReference>
<dbReference type="VEuPathDB" id="AmoebaDB:EHI8A_150200"/>
<keyword evidence="12" id="KW-0325">Glycoprotein</keyword>
<dbReference type="VEuPathDB" id="AmoebaDB:EHI5A_266680"/>
<accession>A0A5K1ULI2</accession>
<dbReference type="InterPro" id="IPR036640">
    <property type="entry name" value="ABC1_TM_sf"/>
</dbReference>
<keyword evidence="9" id="KW-1278">Translocase</keyword>
<feature type="transmembrane region" description="Helical" evidence="16">
    <location>
        <begin position="126"/>
        <end position="147"/>
    </location>
</feature>
<feature type="domain" description="ABC transmembrane type-1" evidence="18">
    <location>
        <begin position="59"/>
        <end position="369"/>
    </location>
</feature>
<feature type="domain" description="ABC transporter" evidence="17">
    <location>
        <begin position="1068"/>
        <end position="1307"/>
    </location>
</feature>
<dbReference type="CDD" id="cd18578">
    <property type="entry name" value="ABC_6TM_Pgp_ABCB1_D2_like"/>
    <property type="match status" value="1"/>
</dbReference>
<name>A0A5K1ULI2_ENTHI</name>
<comment type="function">
    <text evidence="14">Energy-dependent efflux pump responsible for decreased drug accumulation in multidrug resistance parasites.</text>
</comment>
<keyword evidence="5 16" id="KW-0812">Transmembrane</keyword>
<dbReference type="FunFam" id="3.40.50.300:FF:000916">
    <property type="entry name" value="ABC transporter B family member 9"/>
    <property type="match status" value="1"/>
</dbReference>
<evidence type="ECO:0000256" key="1">
    <source>
        <dbReference type="ARBA" id="ARBA00004141"/>
    </source>
</evidence>
<dbReference type="Proteomes" id="UP000078387">
    <property type="component" value="Unassembled WGS sequence"/>
</dbReference>
<dbReference type="VEuPathDB" id="AmoebaDB:KM1_298100"/>
<keyword evidence="11 16" id="KW-0472">Membrane</keyword>
<evidence type="ECO:0000256" key="12">
    <source>
        <dbReference type="ARBA" id="ARBA00023180"/>
    </source>
</evidence>